<organism evidence="3 4">
    <name type="scientific">Henriciella mobilis</name>
    <dbReference type="NCBI Taxonomy" id="2305467"/>
    <lineage>
        <taxon>Bacteria</taxon>
        <taxon>Pseudomonadati</taxon>
        <taxon>Pseudomonadota</taxon>
        <taxon>Alphaproteobacteria</taxon>
        <taxon>Hyphomonadales</taxon>
        <taxon>Hyphomonadaceae</taxon>
        <taxon>Henriciella</taxon>
    </lineage>
</organism>
<dbReference type="Pfam" id="PF01796">
    <property type="entry name" value="OB_ChsH2_C"/>
    <property type="match status" value="1"/>
</dbReference>
<dbReference type="Proteomes" id="UP000266385">
    <property type="component" value="Unassembled WGS sequence"/>
</dbReference>
<dbReference type="PANTHER" id="PTHR34075">
    <property type="entry name" value="BLR3430 PROTEIN"/>
    <property type="match status" value="1"/>
</dbReference>
<evidence type="ECO:0008006" key="5">
    <source>
        <dbReference type="Google" id="ProtNLM"/>
    </source>
</evidence>
<dbReference type="SUPFAM" id="SSF50249">
    <property type="entry name" value="Nucleic acid-binding proteins"/>
    <property type="match status" value="1"/>
</dbReference>
<dbReference type="InterPro" id="IPR012340">
    <property type="entry name" value="NA-bd_OB-fold"/>
</dbReference>
<comment type="caution">
    <text evidence="3">The sequence shown here is derived from an EMBL/GenBank/DDBJ whole genome shotgun (WGS) entry which is preliminary data.</text>
</comment>
<proteinExistence type="predicted"/>
<reference evidence="3 4" key="1">
    <citation type="submission" date="2018-08" db="EMBL/GenBank/DDBJ databases">
        <title>Henriciella mobilis sp. nov., isolated from seawater.</title>
        <authorList>
            <person name="Cheng H."/>
            <person name="Wu Y.-H."/>
            <person name="Xu X.-W."/>
            <person name="Guo L.-L."/>
        </authorList>
    </citation>
    <scope>NUCLEOTIDE SEQUENCE [LARGE SCALE GENOMIC DNA]</scope>
    <source>
        <strain evidence="3 4">JN25</strain>
    </source>
</reference>
<name>A0A399RRS1_9PROT</name>
<dbReference type="InterPro" id="IPR002878">
    <property type="entry name" value="ChsH2_C"/>
</dbReference>
<dbReference type="Pfam" id="PF12172">
    <property type="entry name" value="zf-ChsH2"/>
    <property type="match status" value="1"/>
</dbReference>
<accession>A0A399RRS1</accession>
<evidence type="ECO:0000259" key="2">
    <source>
        <dbReference type="Pfam" id="PF12172"/>
    </source>
</evidence>
<dbReference type="PANTHER" id="PTHR34075:SF5">
    <property type="entry name" value="BLR3430 PROTEIN"/>
    <property type="match status" value="1"/>
</dbReference>
<feature type="domain" description="ChsH2 rubredoxin-like zinc ribbon" evidence="2">
    <location>
        <begin position="34"/>
        <end position="61"/>
    </location>
</feature>
<sequence length="155" mass="16277">MEGILTNQLQADAPAGAVEASAFMEGVFESEAGGRVRLLVGHCSSCGAYSFPRRDVCQHCGPDAEIASAAVEGDGHVYASTVVHVPSPVGIKSPYAYGYVDLDQIPLRVFGLFARADAGGLVPGTPVRLVTEALCQDPKRGELFTYKFTRSGDAA</sequence>
<evidence type="ECO:0000313" key="3">
    <source>
        <dbReference type="EMBL" id="RIJ32729.1"/>
    </source>
</evidence>
<dbReference type="InterPro" id="IPR052513">
    <property type="entry name" value="Thioester_dehydratase-like"/>
</dbReference>
<protein>
    <recommendedName>
        <fullName evidence="5">DUF35 domain-containing protein</fullName>
    </recommendedName>
</protein>
<dbReference type="InterPro" id="IPR022002">
    <property type="entry name" value="ChsH2_Znr"/>
</dbReference>
<evidence type="ECO:0000313" key="4">
    <source>
        <dbReference type="Proteomes" id="UP000266385"/>
    </source>
</evidence>
<dbReference type="EMBL" id="QWFX01000005">
    <property type="protein sequence ID" value="RIJ32729.1"/>
    <property type="molecule type" value="Genomic_DNA"/>
</dbReference>
<evidence type="ECO:0000259" key="1">
    <source>
        <dbReference type="Pfam" id="PF01796"/>
    </source>
</evidence>
<dbReference type="AlphaFoldDB" id="A0A399RRS1"/>
<keyword evidence="4" id="KW-1185">Reference proteome</keyword>
<gene>
    <name evidence="3" type="ORF">D1223_02450</name>
</gene>
<feature type="domain" description="ChsH2 C-terminal OB-fold" evidence="1">
    <location>
        <begin position="70"/>
        <end position="131"/>
    </location>
</feature>